<dbReference type="InterPro" id="IPR002110">
    <property type="entry name" value="Ankyrin_rpt"/>
</dbReference>
<dbReference type="AlphaFoldDB" id="A0AAD7UGE7"/>
<feature type="compositionally biased region" description="Low complexity" evidence="4">
    <location>
        <begin position="96"/>
        <end position="110"/>
    </location>
</feature>
<keyword evidence="5" id="KW-0732">Signal</keyword>
<dbReference type="PROSITE" id="PS50297">
    <property type="entry name" value="ANK_REP_REGION"/>
    <property type="match status" value="1"/>
</dbReference>
<evidence type="ECO:0000256" key="2">
    <source>
        <dbReference type="ARBA" id="ARBA00023043"/>
    </source>
</evidence>
<evidence type="ECO:0000313" key="7">
    <source>
        <dbReference type="Proteomes" id="UP001230188"/>
    </source>
</evidence>
<comment type="caution">
    <text evidence="6">The sequence shown here is derived from an EMBL/GenBank/DDBJ whole genome shotgun (WGS) entry which is preliminary data.</text>
</comment>
<keyword evidence="2 3" id="KW-0040">ANK repeat</keyword>
<feature type="signal peptide" evidence="5">
    <location>
        <begin position="1"/>
        <end position="17"/>
    </location>
</feature>
<dbReference type="EMBL" id="JAQMWT010000356">
    <property type="protein sequence ID" value="KAJ8603355.1"/>
    <property type="molecule type" value="Genomic_DNA"/>
</dbReference>
<dbReference type="Gene3D" id="1.25.40.20">
    <property type="entry name" value="Ankyrin repeat-containing domain"/>
    <property type="match status" value="1"/>
</dbReference>
<dbReference type="InterPro" id="IPR036770">
    <property type="entry name" value="Ankyrin_rpt-contain_sf"/>
</dbReference>
<evidence type="ECO:0008006" key="8">
    <source>
        <dbReference type="Google" id="ProtNLM"/>
    </source>
</evidence>
<sequence length="110" mass="11495">MGTVELLLAIRLGDVAACRECLEAGASLGVHLLTRETPLHLAARRAHLGVTKLLLAHGADASARTPSGKLASDLVDPPHRHSMVREALRTAERDAAQATEAARLASSSSS</sequence>
<name>A0AAD7UGE7_9STRA</name>
<evidence type="ECO:0000256" key="4">
    <source>
        <dbReference type="SAM" id="MobiDB-lite"/>
    </source>
</evidence>
<keyword evidence="1" id="KW-0677">Repeat</keyword>
<feature type="chain" id="PRO_5042062074" description="Ankyrin repeat domain-containing protein" evidence="5">
    <location>
        <begin position="18"/>
        <end position="110"/>
    </location>
</feature>
<dbReference type="SMART" id="SM00248">
    <property type="entry name" value="ANK"/>
    <property type="match status" value="2"/>
</dbReference>
<gene>
    <name evidence="6" type="ORF">CTAYLR_004282</name>
</gene>
<dbReference type="SUPFAM" id="SSF48403">
    <property type="entry name" value="Ankyrin repeat"/>
    <property type="match status" value="1"/>
</dbReference>
<feature type="region of interest" description="Disordered" evidence="4">
    <location>
        <begin position="90"/>
        <end position="110"/>
    </location>
</feature>
<evidence type="ECO:0000313" key="6">
    <source>
        <dbReference type="EMBL" id="KAJ8603355.1"/>
    </source>
</evidence>
<keyword evidence="7" id="KW-1185">Reference proteome</keyword>
<organism evidence="6 7">
    <name type="scientific">Chrysophaeum taylorii</name>
    <dbReference type="NCBI Taxonomy" id="2483200"/>
    <lineage>
        <taxon>Eukaryota</taxon>
        <taxon>Sar</taxon>
        <taxon>Stramenopiles</taxon>
        <taxon>Ochrophyta</taxon>
        <taxon>Pelagophyceae</taxon>
        <taxon>Pelagomonadales</taxon>
        <taxon>Pelagomonadaceae</taxon>
        <taxon>Chrysophaeum</taxon>
    </lineage>
</organism>
<dbReference type="PROSITE" id="PS50088">
    <property type="entry name" value="ANK_REPEAT"/>
    <property type="match status" value="1"/>
</dbReference>
<accession>A0AAD7UGE7</accession>
<evidence type="ECO:0000256" key="5">
    <source>
        <dbReference type="SAM" id="SignalP"/>
    </source>
</evidence>
<evidence type="ECO:0000256" key="3">
    <source>
        <dbReference type="PROSITE-ProRule" id="PRU00023"/>
    </source>
</evidence>
<feature type="repeat" description="ANK" evidence="3">
    <location>
        <begin position="34"/>
        <end position="66"/>
    </location>
</feature>
<proteinExistence type="predicted"/>
<reference evidence="6" key="1">
    <citation type="submission" date="2023-01" db="EMBL/GenBank/DDBJ databases">
        <title>Metagenome sequencing of chrysophaentin producing Chrysophaeum taylorii.</title>
        <authorList>
            <person name="Davison J."/>
            <person name="Bewley C."/>
        </authorList>
    </citation>
    <scope>NUCLEOTIDE SEQUENCE</scope>
    <source>
        <strain evidence="6">NIES-1699</strain>
    </source>
</reference>
<dbReference type="Pfam" id="PF13857">
    <property type="entry name" value="Ank_5"/>
    <property type="match status" value="1"/>
</dbReference>
<dbReference type="PANTHER" id="PTHR24171">
    <property type="entry name" value="ANKYRIN REPEAT DOMAIN-CONTAINING PROTEIN 39-RELATED"/>
    <property type="match status" value="1"/>
</dbReference>
<dbReference type="Proteomes" id="UP001230188">
    <property type="component" value="Unassembled WGS sequence"/>
</dbReference>
<evidence type="ECO:0000256" key="1">
    <source>
        <dbReference type="ARBA" id="ARBA00022737"/>
    </source>
</evidence>
<protein>
    <recommendedName>
        <fullName evidence="8">Ankyrin repeat domain-containing protein</fullName>
    </recommendedName>
</protein>